<evidence type="ECO:0000256" key="1">
    <source>
        <dbReference type="ARBA" id="ARBA00003365"/>
    </source>
</evidence>
<dbReference type="CDD" id="cd04724">
    <property type="entry name" value="Tryptophan_synthase_alpha"/>
    <property type="match status" value="1"/>
</dbReference>
<comment type="subunit">
    <text evidence="3">Tetramer of two alpha and two beta chains.</text>
</comment>
<dbReference type="PANTHER" id="PTHR43406">
    <property type="entry name" value="TRYPTOPHAN SYNTHASE, ALPHA CHAIN"/>
    <property type="match status" value="1"/>
</dbReference>
<dbReference type="InterPro" id="IPR011060">
    <property type="entry name" value="RibuloseP-bd_barrel"/>
</dbReference>
<gene>
    <name evidence="10" type="ORF">UFOPK1857_00106</name>
</gene>
<sequence length="261" mass="27489">MRQTTSAVLKSRKASGKGSLIGYFPAGYPTLDESVEAAIAMCKNGIDVLELGVPYSDPVMDGLVIQHATEEALANGFKLRQTFDAVKRITDAVDTPVLVMTYWNPVLSYGVENFARDLKAAGGAGLITPDLIPDEAGEWLSASDKHELDRVFLAAPTSSPARVARACELSRGFVYAVSTMGITGTRDSVDDLAKQVVASVRHESSSQNTAVGIGISSAEQVDDVNTYADGAIVGSAFVRAYAEGGIAALTSKVQELAANLK</sequence>
<dbReference type="InterPro" id="IPR002028">
    <property type="entry name" value="Trp_synthase_suA"/>
</dbReference>
<dbReference type="SUPFAM" id="SSF51366">
    <property type="entry name" value="Ribulose-phoshate binding barrel"/>
    <property type="match status" value="1"/>
</dbReference>
<dbReference type="GO" id="GO:0005829">
    <property type="term" value="C:cytosol"/>
    <property type="evidence" value="ECO:0007669"/>
    <property type="project" value="TreeGrafter"/>
</dbReference>
<name>A0A6J6H005_9ZZZZ</name>
<evidence type="ECO:0000256" key="4">
    <source>
        <dbReference type="ARBA" id="ARBA00012043"/>
    </source>
</evidence>
<comment type="pathway">
    <text evidence="2">Amino-acid biosynthesis; L-tryptophan biosynthesis; L-tryptophan from chorismate: step 5/5.</text>
</comment>
<organism evidence="10">
    <name type="scientific">freshwater metagenome</name>
    <dbReference type="NCBI Taxonomy" id="449393"/>
    <lineage>
        <taxon>unclassified sequences</taxon>
        <taxon>metagenomes</taxon>
        <taxon>ecological metagenomes</taxon>
    </lineage>
</organism>
<keyword evidence="7" id="KW-0057">Aromatic amino acid biosynthesis</keyword>
<keyword evidence="8" id="KW-0456">Lyase</keyword>
<dbReference type="PROSITE" id="PS00167">
    <property type="entry name" value="TRP_SYNTHASE_ALPHA"/>
    <property type="match status" value="1"/>
</dbReference>
<evidence type="ECO:0000256" key="3">
    <source>
        <dbReference type="ARBA" id="ARBA00011270"/>
    </source>
</evidence>
<keyword evidence="6" id="KW-0822">Tryptophan biosynthesis</keyword>
<keyword evidence="5" id="KW-0028">Amino-acid biosynthesis</keyword>
<evidence type="ECO:0000256" key="7">
    <source>
        <dbReference type="ARBA" id="ARBA00023141"/>
    </source>
</evidence>
<dbReference type="InterPro" id="IPR018204">
    <property type="entry name" value="Trp_synthase_alpha_AS"/>
</dbReference>
<dbReference type="GO" id="GO:0004834">
    <property type="term" value="F:tryptophan synthase activity"/>
    <property type="evidence" value="ECO:0007669"/>
    <property type="project" value="UniProtKB-EC"/>
</dbReference>
<dbReference type="PANTHER" id="PTHR43406:SF1">
    <property type="entry name" value="TRYPTOPHAN SYNTHASE ALPHA CHAIN, CHLOROPLASTIC"/>
    <property type="match status" value="1"/>
</dbReference>
<dbReference type="FunFam" id="3.20.20.70:FF:000037">
    <property type="entry name" value="Tryptophan synthase alpha chain"/>
    <property type="match status" value="1"/>
</dbReference>
<evidence type="ECO:0000256" key="9">
    <source>
        <dbReference type="ARBA" id="ARBA00049047"/>
    </source>
</evidence>
<accession>A0A6J6H005</accession>
<evidence type="ECO:0000256" key="6">
    <source>
        <dbReference type="ARBA" id="ARBA00022822"/>
    </source>
</evidence>
<evidence type="ECO:0000256" key="8">
    <source>
        <dbReference type="ARBA" id="ARBA00023239"/>
    </source>
</evidence>
<dbReference type="EMBL" id="CAEZUU010000010">
    <property type="protein sequence ID" value="CAB4605593.1"/>
    <property type="molecule type" value="Genomic_DNA"/>
</dbReference>
<dbReference type="InterPro" id="IPR013785">
    <property type="entry name" value="Aldolase_TIM"/>
</dbReference>
<reference evidence="10" key="1">
    <citation type="submission" date="2020-05" db="EMBL/GenBank/DDBJ databases">
        <authorList>
            <person name="Chiriac C."/>
            <person name="Salcher M."/>
            <person name="Ghai R."/>
            <person name="Kavagutti S V."/>
        </authorList>
    </citation>
    <scope>NUCLEOTIDE SEQUENCE</scope>
</reference>
<comment type="function">
    <text evidence="1">The alpha subunit is responsible for the aldol cleavage of indoleglycerol phosphate to indole and glyceraldehyde 3-phosphate.</text>
</comment>
<dbReference type="UniPathway" id="UPA00035">
    <property type="reaction ID" value="UER00044"/>
</dbReference>
<evidence type="ECO:0000256" key="2">
    <source>
        <dbReference type="ARBA" id="ARBA00004733"/>
    </source>
</evidence>
<evidence type="ECO:0000313" key="10">
    <source>
        <dbReference type="EMBL" id="CAB4605593.1"/>
    </source>
</evidence>
<protein>
    <recommendedName>
        <fullName evidence="4">tryptophan synthase</fullName>
        <ecNumber evidence="4">4.2.1.20</ecNumber>
    </recommendedName>
</protein>
<dbReference type="Gene3D" id="3.20.20.70">
    <property type="entry name" value="Aldolase class I"/>
    <property type="match status" value="1"/>
</dbReference>
<dbReference type="AlphaFoldDB" id="A0A6J6H005"/>
<dbReference type="Pfam" id="PF00290">
    <property type="entry name" value="Trp_syntA"/>
    <property type="match status" value="1"/>
</dbReference>
<proteinExistence type="inferred from homology"/>
<comment type="catalytic activity">
    <reaction evidence="9">
        <text>(1S,2R)-1-C-(indol-3-yl)glycerol 3-phosphate + L-serine = D-glyceraldehyde 3-phosphate + L-tryptophan + H2O</text>
        <dbReference type="Rhea" id="RHEA:10532"/>
        <dbReference type="ChEBI" id="CHEBI:15377"/>
        <dbReference type="ChEBI" id="CHEBI:33384"/>
        <dbReference type="ChEBI" id="CHEBI:57912"/>
        <dbReference type="ChEBI" id="CHEBI:58866"/>
        <dbReference type="ChEBI" id="CHEBI:59776"/>
        <dbReference type="EC" id="4.2.1.20"/>
    </reaction>
</comment>
<dbReference type="NCBIfam" id="TIGR00262">
    <property type="entry name" value="trpA"/>
    <property type="match status" value="1"/>
</dbReference>
<evidence type="ECO:0000256" key="5">
    <source>
        <dbReference type="ARBA" id="ARBA00022605"/>
    </source>
</evidence>
<dbReference type="HAMAP" id="MF_00131">
    <property type="entry name" value="Trp_synth_alpha"/>
    <property type="match status" value="1"/>
</dbReference>
<dbReference type="EC" id="4.2.1.20" evidence="4"/>